<sequence>MCARTFCAFSRLPTCRLALGPRPHMSIRPGIEHHTWGLSRFKIPSSFGESAHAYRCPLSEFASHTQEDRASSHTNTVRSTDLINPYITFPPATSHMEENESNSSSALDGSEEQFKSVRTKVNNGDVAFGVFIRKLTQELLDYRLPITQQSHPRLMQIEEACRREFPQFTSRQIRLKIRAQLKLHRRTVKKAKDSNPFGSGYKPLSNKPRPILPWGAPPDCPPVTEIVSTPYDRDFVQNTPAAAGATAASVTQLQSSLLDQQRNYQGLPEQRKSNQQNNSIVQHSFDGQNNAPVTDGELAKIPEVVPFMTYLPEFANKIGSTTTPNETNGANDSVVPPAVNFGLFTPFGWNALTNFNNLCRNVELSSGPEETKPDQSISTPIPSLGFPFTSGESQSSTNELDFGVLLQLISQFSTNLKGNSSNDCVNNLVNQTSSDCTEPNDNLPPTPNPASNLLATSLRISASLIMQSAQLFEFVGLAAAAARTLMSTNNSEPAVTIASPNPMDRSAANSNSPDI</sequence>
<evidence type="ECO:0000256" key="1">
    <source>
        <dbReference type="SAM" id="MobiDB-lite"/>
    </source>
</evidence>
<reference evidence="3 4" key="2">
    <citation type="submission" date="2018-11" db="EMBL/GenBank/DDBJ databases">
        <authorList>
            <consortium name="Pathogen Informatics"/>
        </authorList>
    </citation>
    <scope>NUCLEOTIDE SEQUENCE [LARGE SCALE GENOMIC DNA]</scope>
    <source>
        <strain evidence="3 4">Egypt</strain>
    </source>
</reference>
<evidence type="ECO:0000313" key="4">
    <source>
        <dbReference type="Proteomes" id="UP000272942"/>
    </source>
</evidence>
<dbReference type="WBParaSite" id="ECPE_0000625901-mRNA-1">
    <property type="protein sequence ID" value="ECPE_0000625901-mRNA-1"/>
    <property type="gene ID" value="ECPE_0000625901"/>
</dbReference>
<accession>A0A183AH11</accession>
<dbReference type="EMBL" id="UZAN01043223">
    <property type="protein sequence ID" value="VDP77802.1"/>
    <property type="molecule type" value="Genomic_DNA"/>
</dbReference>
<evidence type="ECO:0000259" key="2">
    <source>
        <dbReference type="Pfam" id="PF23079"/>
    </source>
</evidence>
<feature type="domain" description="Nucleolar protein 4 helical" evidence="2">
    <location>
        <begin position="127"/>
        <end position="189"/>
    </location>
</feature>
<feature type="region of interest" description="Disordered" evidence="1">
    <location>
        <begin position="491"/>
        <end position="515"/>
    </location>
</feature>
<keyword evidence="4" id="KW-1185">Reference proteome</keyword>
<name>A0A183AH11_9TREM</name>
<organism evidence="5">
    <name type="scientific">Echinostoma caproni</name>
    <dbReference type="NCBI Taxonomy" id="27848"/>
    <lineage>
        <taxon>Eukaryota</taxon>
        <taxon>Metazoa</taxon>
        <taxon>Spiralia</taxon>
        <taxon>Lophotrochozoa</taxon>
        <taxon>Platyhelminthes</taxon>
        <taxon>Trematoda</taxon>
        <taxon>Digenea</taxon>
        <taxon>Plagiorchiida</taxon>
        <taxon>Echinostomata</taxon>
        <taxon>Echinostomatoidea</taxon>
        <taxon>Echinostomatidae</taxon>
        <taxon>Echinostoma</taxon>
    </lineage>
</organism>
<evidence type="ECO:0000313" key="3">
    <source>
        <dbReference type="EMBL" id="VDP77802.1"/>
    </source>
</evidence>
<feature type="region of interest" description="Disordered" evidence="1">
    <location>
        <begin position="366"/>
        <end position="392"/>
    </location>
</feature>
<reference evidence="5" key="1">
    <citation type="submission" date="2016-06" db="UniProtKB">
        <authorList>
            <consortium name="WormBaseParasite"/>
        </authorList>
    </citation>
    <scope>IDENTIFICATION</scope>
</reference>
<dbReference type="Proteomes" id="UP000272942">
    <property type="component" value="Unassembled WGS sequence"/>
</dbReference>
<dbReference type="AlphaFoldDB" id="A0A183AH11"/>
<proteinExistence type="predicted"/>
<dbReference type="OrthoDB" id="6269848at2759"/>
<dbReference type="InterPro" id="IPR056549">
    <property type="entry name" value="HTH_NOL4"/>
</dbReference>
<dbReference type="Pfam" id="PF23079">
    <property type="entry name" value="HTH_NOL4_2nd"/>
    <property type="match status" value="1"/>
</dbReference>
<protein>
    <recommendedName>
        <fullName evidence="2">Nucleolar protein 4 helical domain-containing protein</fullName>
    </recommendedName>
</protein>
<feature type="region of interest" description="Disordered" evidence="1">
    <location>
        <begin position="92"/>
        <end position="111"/>
    </location>
</feature>
<gene>
    <name evidence="3" type="ORF">ECPE_LOCUS6246</name>
</gene>
<evidence type="ECO:0000313" key="5">
    <source>
        <dbReference type="WBParaSite" id="ECPE_0000625901-mRNA-1"/>
    </source>
</evidence>